<evidence type="ECO:0000313" key="9">
    <source>
        <dbReference type="EMBL" id="KEF36416.1"/>
    </source>
</evidence>
<comment type="caution">
    <text evidence="9">The sequence shown here is derived from an EMBL/GenBank/DDBJ whole genome shotgun (WGS) entry which is preliminary data.</text>
</comment>
<evidence type="ECO:0000256" key="5">
    <source>
        <dbReference type="HAMAP-Rule" id="MF_01334"/>
    </source>
</evidence>
<comment type="similarity">
    <text evidence="5">Belongs to the bacterial ribosomal protein bL25 family. CTC subfamily.</text>
</comment>
<keyword evidence="3 5" id="KW-0689">Ribosomal protein</keyword>
<reference evidence="9 10" key="1">
    <citation type="submission" date="2014-04" db="EMBL/GenBank/DDBJ databases">
        <title>Draft genome sequence of Bacillus azotoformans MEV2011, a (co-) denitrifying strain unable to grow in the presence of oxygen.</title>
        <authorList>
            <person name="Nielsen M."/>
            <person name="Schreiber L."/>
            <person name="Finster K."/>
            <person name="Schramm A."/>
        </authorList>
    </citation>
    <scope>NUCLEOTIDE SEQUENCE [LARGE SCALE GENOMIC DNA]</scope>
    <source>
        <strain evidence="9 10">MEV2011</strain>
    </source>
</reference>
<evidence type="ECO:0000259" key="8">
    <source>
        <dbReference type="Pfam" id="PF14693"/>
    </source>
</evidence>
<comment type="subunit">
    <text evidence="5">Part of the 50S ribosomal subunit; part of the 5S rRNA/L5/L18/L25 subcomplex. Contacts the 5S rRNA. Binds to the 5S rRNA independently of L5 and L18.</text>
</comment>
<dbReference type="InterPro" id="IPR011035">
    <property type="entry name" value="Ribosomal_bL25/Gln-tRNA_synth"/>
</dbReference>
<dbReference type="Gene3D" id="2.40.240.10">
    <property type="entry name" value="Ribosomal Protein L25, Chain P"/>
    <property type="match status" value="1"/>
</dbReference>
<dbReference type="InterPro" id="IPR029751">
    <property type="entry name" value="Ribosomal_L25_dom"/>
</dbReference>
<accession>A0A072NFT7</accession>
<dbReference type="PATRIC" id="fig|1348973.3.peg.4260"/>
<dbReference type="Pfam" id="PF01386">
    <property type="entry name" value="Ribosomal_L25p"/>
    <property type="match status" value="1"/>
</dbReference>
<dbReference type="InterPro" id="IPR020056">
    <property type="entry name" value="Rbsml_bL25/Gln-tRNA_synth_N"/>
</dbReference>
<evidence type="ECO:0000259" key="7">
    <source>
        <dbReference type="Pfam" id="PF01386"/>
    </source>
</evidence>
<keyword evidence="1 5" id="KW-0699">rRNA-binding</keyword>
<organism evidence="9 10">
    <name type="scientific">Schinkia azotoformans MEV2011</name>
    <dbReference type="NCBI Taxonomy" id="1348973"/>
    <lineage>
        <taxon>Bacteria</taxon>
        <taxon>Bacillati</taxon>
        <taxon>Bacillota</taxon>
        <taxon>Bacilli</taxon>
        <taxon>Bacillales</taxon>
        <taxon>Bacillaceae</taxon>
        <taxon>Calidifontibacillus/Schinkia group</taxon>
        <taxon>Schinkia</taxon>
    </lineage>
</organism>
<dbReference type="AlphaFoldDB" id="A0A072NFT7"/>
<dbReference type="PANTHER" id="PTHR33284">
    <property type="entry name" value="RIBOSOMAL PROTEIN L25/GLN-TRNA SYNTHETASE, ANTI-CODON-BINDING DOMAIN-CONTAINING PROTEIN"/>
    <property type="match status" value="1"/>
</dbReference>
<protein>
    <recommendedName>
        <fullName evidence="5">Large ribosomal subunit protein bL25</fullName>
    </recommendedName>
    <alternativeName>
        <fullName evidence="5">General stress protein CTC</fullName>
    </alternativeName>
</protein>
<dbReference type="EMBL" id="JJRY01000027">
    <property type="protein sequence ID" value="KEF36416.1"/>
    <property type="molecule type" value="Genomic_DNA"/>
</dbReference>
<dbReference type="GO" id="GO:0006412">
    <property type="term" value="P:translation"/>
    <property type="evidence" value="ECO:0007669"/>
    <property type="project" value="UniProtKB-UniRule"/>
</dbReference>
<dbReference type="GO" id="GO:0022625">
    <property type="term" value="C:cytosolic large ribosomal subunit"/>
    <property type="evidence" value="ECO:0007669"/>
    <property type="project" value="TreeGrafter"/>
</dbReference>
<proteinExistence type="inferred from homology"/>
<dbReference type="Pfam" id="PF14693">
    <property type="entry name" value="Ribosomal_TL5_C"/>
    <property type="match status" value="1"/>
</dbReference>
<evidence type="ECO:0000256" key="3">
    <source>
        <dbReference type="ARBA" id="ARBA00022980"/>
    </source>
</evidence>
<name>A0A072NFT7_SCHAZ</name>
<evidence type="ECO:0000256" key="6">
    <source>
        <dbReference type="SAM" id="MobiDB-lite"/>
    </source>
</evidence>
<evidence type="ECO:0000313" key="10">
    <source>
        <dbReference type="Proteomes" id="UP000027936"/>
    </source>
</evidence>
<feature type="region of interest" description="Disordered" evidence="6">
    <location>
        <begin position="185"/>
        <end position="210"/>
    </location>
</feature>
<evidence type="ECO:0000256" key="4">
    <source>
        <dbReference type="ARBA" id="ARBA00023274"/>
    </source>
</evidence>
<evidence type="ECO:0000256" key="1">
    <source>
        <dbReference type="ARBA" id="ARBA00022730"/>
    </source>
</evidence>
<dbReference type="CDD" id="cd00495">
    <property type="entry name" value="Ribosomal_L25_TL5_CTC"/>
    <property type="match status" value="1"/>
</dbReference>
<feature type="domain" description="Large ribosomal subunit protein bL25 L25" evidence="7">
    <location>
        <begin position="4"/>
        <end position="91"/>
    </location>
</feature>
<dbReference type="SUPFAM" id="SSF50715">
    <property type="entry name" value="Ribosomal protein L25-like"/>
    <property type="match status" value="1"/>
</dbReference>
<dbReference type="OrthoDB" id="9790002at2"/>
<keyword evidence="2 5" id="KW-0694">RNA-binding</keyword>
<dbReference type="InterPro" id="IPR020057">
    <property type="entry name" value="Ribosomal_bL25_b-dom"/>
</dbReference>
<comment type="function">
    <text evidence="5">This is one of the proteins that binds to the 5S RNA in the ribosome where it forms part of the central protuberance.</text>
</comment>
<dbReference type="HAMAP" id="MF_01334">
    <property type="entry name" value="Ribosomal_bL25_CTC"/>
    <property type="match status" value="1"/>
</dbReference>
<dbReference type="PANTHER" id="PTHR33284:SF1">
    <property type="entry name" value="RIBOSOMAL PROTEIN L25_GLN-TRNA SYNTHETASE, ANTI-CODON-BINDING DOMAIN-CONTAINING PROTEIN"/>
    <property type="match status" value="1"/>
</dbReference>
<dbReference type="Proteomes" id="UP000027936">
    <property type="component" value="Unassembled WGS sequence"/>
</dbReference>
<dbReference type="RefSeq" id="WP_035198248.1">
    <property type="nucleotide sequence ID" value="NZ_JJRY01000027.1"/>
</dbReference>
<gene>
    <name evidence="5" type="primary">rplY</name>
    <name evidence="5" type="synonym">ctc</name>
    <name evidence="9" type="ORF">M670_04386</name>
</gene>
<dbReference type="Gene3D" id="2.170.120.20">
    <property type="entry name" value="Ribosomal protein L25, beta domain"/>
    <property type="match status" value="1"/>
</dbReference>
<dbReference type="InterPro" id="IPR037121">
    <property type="entry name" value="Ribosomal_bL25_C"/>
</dbReference>
<dbReference type="NCBIfam" id="TIGR00731">
    <property type="entry name" value="bL25_bact_ctc"/>
    <property type="match status" value="1"/>
</dbReference>
<sequence>MSTISAKKREDFRRSAITEIRQSGKFPAVVYGKDKPTAHIVVDLLEFRKTMRKSGRNGIIKLQVEDGRTESVMLHDVQMNPLNGEVVHADFLVVNMSKEVDIEVTVNLVGDAQGVKDGGTLQQPLYKVNVRCLPTDIPEKIDIDISAYNIGDVITVGDIKVDGKYEVLDDDSTVIASILQPKVEDEVGSGEVQDTGEAADQDPNVNTEAE</sequence>
<dbReference type="InterPro" id="IPR020930">
    <property type="entry name" value="Ribosomal_uL5_bac-type"/>
</dbReference>
<evidence type="ECO:0000256" key="2">
    <source>
        <dbReference type="ARBA" id="ARBA00022884"/>
    </source>
</evidence>
<dbReference type="GO" id="GO:0003735">
    <property type="term" value="F:structural constituent of ribosome"/>
    <property type="evidence" value="ECO:0007669"/>
    <property type="project" value="InterPro"/>
</dbReference>
<dbReference type="NCBIfam" id="NF004133">
    <property type="entry name" value="PRK05618.2-4"/>
    <property type="match status" value="1"/>
</dbReference>
<dbReference type="InterPro" id="IPR001021">
    <property type="entry name" value="Ribosomal_bL25_long"/>
</dbReference>
<feature type="domain" description="Large ribosomal subunit protein bL25 beta" evidence="8">
    <location>
        <begin position="99"/>
        <end position="182"/>
    </location>
</feature>
<dbReference type="GO" id="GO:0008097">
    <property type="term" value="F:5S rRNA binding"/>
    <property type="evidence" value="ECO:0007669"/>
    <property type="project" value="InterPro"/>
</dbReference>
<keyword evidence="4 5" id="KW-0687">Ribonucleoprotein</keyword>